<evidence type="ECO:0000313" key="6">
    <source>
        <dbReference type="EMBL" id="RZC82813.1"/>
    </source>
</evidence>
<evidence type="ECO:0000256" key="1">
    <source>
        <dbReference type="ARBA" id="ARBA00004123"/>
    </source>
</evidence>
<evidence type="ECO:0000256" key="4">
    <source>
        <dbReference type="SAM" id="MobiDB-lite"/>
    </source>
</evidence>
<dbReference type="InterPro" id="IPR003617">
    <property type="entry name" value="TFIIS/CRSP70_N_sub"/>
</dbReference>
<feature type="compositionally biased region" description="Basic residues" evidence="4">
    <location>
        <begin position="433"/>
        <end position="451"/>
    </location>
</feature>
<dbReference type="Proteomes" id="UP000316621">
    <property type="component" value="Chromosome 11"/>
</dbReference>
<dbReference type="PANTHER" id="PTHR46554:SF2">
    <property type="entry name" value="TFIIS N-TERMINAL DOMAIN-CONTAINING PROTEIN"/>
    <property type="match status" value="1"/>
</dbReference>
<reference evidence="6 7" key="1">
    <citation type="journal article" date="2018" name="Science">
        <title>The opium poppy genome and morphinan production.</title>
        <authorList>
            <person name="Guo L."/>
            <person name="Winzer T."/>
            <person name="Yang X."/>
            <person name="Li Y."/>
            <person name="Ning Z."/>
            <person name="He Z."/>
            <person name="Teodor R."/>
            <person name="Lu Y."/>
            <person name="Bowser T.A."/>
            <person name="Graham I.A."/>
            <person name="Ye K."/>
        </authorList>
    </citation>
    <scope>NUCLEOTIDE SEQUENCE [LARGE SCALE GENOMIC DNA]</scope>
    <source>
        <strain evidence="7">cv. HN1</strain>
        <tissue evidence="6">Leaves</tissue>
    </source>
</reference>
<evidence type="ECO:0000259" key="5">
    <source>
        <dbReference type="PROSITE" id="PS51319"/>
    </source>
</evidence>
<evidence type="ECO:0000256" key="3">
    <source>
        <dbReference type="PROSITE-ProRule" id="PRU00649"/>
    </source>
</evidence>
<dbReference type="Gene3D" id="1.20.930.10">
    <property type="entry name" value="Conserved domain common to transcription factors TFIIS, elongin A, CRSP70"/>
    <property type="match status" value="1"/>
</dbReference>
<dbReference type="OrthoDB" id="44867at2759"/>
<dbReference type="CDD" id="cd00183">
    <property type="entry name" value="TFIIS_I"/>
    <property type="match status" value="1"/>
</dbReference>
<dbReference type="OMA" id="HERRPQN"/>
<dbReference type="Gramene" id="RZC82813">
    <property type="protein sequence ID" value="RZC82813"/>
    <property type="gene ID" value="C5167_045598"/>
</dbReference>
<feature type="region of interest" description="Disordered" evidence="4">
    <location>
        <begin position="276"/>
        <end position="358"/>
    </location>
</feature>
<dbReference type="InterPro" id="IPR035441">
    <property type="entry name" value="TFIIS/LEDGF_dom_sf"/>
</dbReference>
<feature type="region of interest" description="Disordered" evidence="4">
    <location>
        <begin position="424"/>
        <end position="451"/>
    </location>
</feature>
<protein>
    <recommendedName>
        <fullName evidence="5">TFIIS N-terminal domain-containing protein</fullName>
    </recommendedName>
</protein>
<proteinExistence type="predicted"/>
<dbReference type="SUPFAM" id="SSF47676">
    <property type="entry name" value="Conserved domain common to transcription factors TFIIS, elongin A, CRSP70"/>
    <property type="match status" value="1"/>
</dbReference>
<evidence type="ECO:0000313" key="7">
    <source>
        <dbReference type="Proteomes" id="UP000316621"/>
    </source>
</evidence>
<feature type="region of interest" description="Disordered" evidence="4">
    <location>
        <begin position="224"/>
        <end position="245"/>
    </location>
</feature>
<dbReference type="PANTHER" id="PTHR46554">
    <property type="entry name" value="MEDIATOR OF RNA POLYMERASE II TRANSCRIPTION SUBUNIT 26A-RELATED"/>
    <property type="match status" value="1"/>
</dbReference>
<dbReference type="EMBL" id="CM010725">
    <property type="protein sequence ID" value="RZC82813.1"/>
    <property type="molecule type" value="Genomic_DNA"/>
</dbReference>
<sequence length="451" mass="50577">MEDSMGGINYWRKYFQSANTDIFDVIENAIVVAASDCPKEFRNRRDRIAEKLFTCRLSRCLGCDHVELKVPINQGDDDGLKSKNSNESGVDFEREKESKVNSSTDDHLGGMNLNPGSNYSYDEAEALTEEIENETQTVGEVLRIKGILANCENESDGVLFESLRRLQLMQLSVDTLKATEIGKAVNTLRKHKSKQLRHLARTLIEGWKILVDEWVCTAAAFKGMESSPDSVKPSDTGEEGGLASPPLDFAALADYGTLLAPDSSIQLSDKFFDEVDECGNPRNSGEFNNNHDRRRGPVSRVVPTRKPQLPDHKSNLTANENRFPPPRKEETMSELSKTPNVSSGRPRIPKPSPEQKANTVMKLQQNVDTVGNQRRPSPFSGQQGKPECPDDPLLEAAKRRLHENYQLADNVKRQRTIQVMELHDIPKQGLGHKNPHVRHGGNNRKWSNGRR</sequence>
<dbReference type="InterPro" id="IPR017923">
    <property type="entry name" value="TFIIS_N"/>
</dbReference>
<dbReference type="SMART" id="SM00509">
    <property type="entry name" value="TFS2N"/>
    <property type="match status" value="1"/>
</dbReference>
<feature type="compositionally biased region" description="Polar residues" evidence="4">
    <location>
        <begin position="333"/>
        <end position="343"/>
    </location>
</feature>
<feature type="region of interest" description="Disordered" evidence="4">
    <location>
        <begin position="74"/>
        <end position="115"/>
    </location>
</feature>
<keyword evidence="2 3" id="KW-0539">Nucleus</keyword>
<organism evidence="6 7">
    <name type="scientific">Papaver somniferum</name>
    <name type="common">Opium poppy</name>
    <dbReference type="NCBI Taxonomy" id="3469"/>
    <lineage>
        <taxon>Eukaryota</taxon>
        <taxon>Viridiplantae</taxon>
        <taxon>Streptophyta</taxon>
        <taxon>Embryophyta</taxon>
        <taxon>Tracheophyta</taxon>
        <taxon>Spermatophyta</taxon>
        <taxon>Magnoliopsida</taxon>
        <taxon>Ranunculales</taxon>
        <taxon>Papaveraceae</taxon>
        <taxon>Papaveroideae</taxon>
        <taxon>Papaver</taxon>
    </lineage>
</organism>
<dbReference type="Pfam" id="PF08711">
    <property type="entry name" value="Med26"/>
    <property type="match status" value="1"/>
</dbReference>
<comment type="subcellular location">
    <subcellularLocation>
        <location evidence="1 3">Nucleus</location>
    </subcellularLocation>
</comment>
<dbReference type="AlphaFoldDB" id="A0A4Y7LBF5"/>
<feature type="domain" description="TFIIS N-terminal" evidence="5">
    <location>
        <begin position="139"/>
        <end position="214"/>
    </location>
</feature>
<gene>
    <name evidence="6" type="ORF">C5167_045598</name>
</gene>
<keyword evidence="7" id="KW-1185">Reference proteome</keyword>
<accession>A0A4Y7LBF5</accession>
<dbReference type="GO" id="GO:0005634">
    <property type="term" value="C:nucleus"/>
    <property type="evidence" value="ECO:0007669"/>
    <property type="project" value="UniProtKB-SubCell"/>
</dbReference>
<feature type="compositionally biased region" description="Basic and acidic residues" evidence="4">
    <location>
        <begin position="91"/>
        <end position="108"/>
    </location>
</feature>
<dbReference type="PROSITE" id="PS51319">
    <property type="entry name" value="TFIIS_N"/>
    <property type="match status" value="1"/>
</dbReference>
<name>A0A4Y7LBF5_PAPSO</name>
<dbReference type="STRING" id="3469.A0A4Y7LBF5"/>
<evidence type="ECO:0000256" key="2">
    <source>
        <dbReference type="ARBA" id="ARBA00023242"/>
    </source>
</evidence>